<dbReference type="AlphaFoldDB" id="A0A2H0M0R5"/>
<name>A0A2H0M0R5_9BACT</name>
<dbReference type="Gene3D" id="3.40.640.10">
    <property type="entry name" value="Type I PLP-dependent aspartate aminotransferase-like (Major domain)"/>
    <property type="match status" value="1"/>
</dbReference>
<protein>
    <recommendedName>
        <fullName evidence="7">Glutamate-1-semialdehyde 2,1-aminomutase</fullName>
        <shortName evidence="7">GSA</shortName>
        <ecNumber evidence="7">5.4.3.8</ecNumber>
    </recommendedName>
    <alternativeName>
        <fullName evidence="7">Glutamate-1-semialdehyde aminotransferase</fullName>
        <shortName evidence="7">GSA-AT</shortName>
    </alternativeName>
</protein>
<evidence type="ECO:0000256" key="2">
    <source>
        <dbReference type="ARBA" id="ARBA00004819"/>
    </source>
</evidence>
<evidence type="ECO:0000256" key="5">
    <source>
        <dbReference type="ARBA" id="ARBA00023235"/>
    </source>
</evidence>
<comment type="pathway">
    <text evidence="2">Porphyrin-containing compound metabolism; protoporphyrin-IX biosynthesis; 5-aminolevulinate from L-glutamyl-tRNA(Glu): step 2/2.</text>
</comment>
<keyword evidence="4 7" id="KW-0663">Pyridoxal phosphate</keyword>
<feature type="modified residue" description="N6-(pyridoxal phosphate)lysine" evidence="7">
    <location>
        <position position="268"/>
    </location>
</feature>
<keyword evidence="6 7" id="KW-0627">Porphyrin biosynthesis</keyword>
<dbReference type="InterPro" id="IPR049704">
    <property type="entry name" value="Aminotrans_3_PPA_site"/>
</dbReference>
<dbReference type="GO" id="GO:0008483">
    <property type="term" value="F:transaminase activity"/>
    <property type="evidence" value="ECO:0007669"/>
    <property type="project" value="InterPro"/>
</dbReference>
<evidence type="ECO:0000313" key="9">
    <source>
        <dbReference type="Proteomes" id="UP000229641"/>
    </source>
</evidence>
<evidence type="ECO:0000256" key="4">
    <source>
        <dbReference type="ARBA" id="ARBA00022898"/>
    </source>
</evidence>
<dbReference type="PANTHER" id="PTHR43713:SF3">
    <property type="entry name" value="GLUTAMATE-1-SEMIALDEHYDE 2,1-AMINOMUTASE 1, CHLOROPLASTIC-RELATED"/>
    <property type="match status" value="1"/>
</dbReference>
<evidence type="ECO:0000256" key="3">
    <source>
        <dbReference type="ARBA" id="ARBA00008981"/>
    </source>
</evidence>
<dbReference type="GO" id="GO:0042286">
    <property type="term" value="F:glutamate-1-semialdehyde 2,1-aminomutase activity"/>
    <property type="evidence" value="ECO:0007669"/>
    <property type="project" value="UniProtKB-UniRule"/>
</dbReference>
<dbReference type="GO" id="GO:0006782">
    <property type="term" value="P:protoporphyrinogen IX biosynthetic process"/>
    <property type="evidence" value="ECO:0007669"/>
    <property type="project" value="UniProtKB-UniRule"/>
</dbReference>
<dbReference type="NCBIfam" id="NF000818">
    <property type="entry name" value="PRK00062.1"/>
    <property type="match status" value="1"/>
</dbReference>
<dbReference type="GO" id="GO:0030170">
    <property type="term" value="F:pyridoxal phosphate binding"/>
    <property type="evidence" value="ECO:0007669"/>
    <property type="project" value="InterPro"/>
</dbReference>
<dbReference type="CDD" id="cd00610">
    <property type="entry name" value="OAT_like"/>
    <property type="match status" value="1"/>
</dbReference>
<gene>
    <name evidence="7 8" type="primary">hemL</name>
    <name evidence="8" type="ORF">COV72_02505</name>
</gene>
<dbReference type="InterPro" id="IPR015422">
    <property type="entry name" value="PyrdxlP-dep_Trfase_small"/>
</dbReference>
<keyword evidence="5 7" id="KW-0413">Isomerase</keyword>
<sequence length="437" mass="47021">MPIFIKSKQYFSQAQKVIPGGVNSPVRAFGAVGGEPVFIAKGKGAYIWDVDGNKYIDYVLSWGPMILGHADSLVIKEVTKTLKNGTSFGAPTKKETDLAKLISEIYPSIEKVRLVSSGTEAAMSAIRLARGYTGKDKIIKFEGCYHGHFDSLLVKAGSGLATFGVPSSAGVTKGIAQDTITLPFNDIVKVKEVIEKEKDNLACVIVEPVPANMGVILPRDNFLKELREITQKYNIVLIFDEVISGFRLALGGAQEVFGVKPDLTVLGKIIGGGFPIGAFGGKAQIMGYLSPGGPVYQAGTLSGNPVAVSAGLVTIKKLTKKNVYRKLDAIAEILIGELCKISAKAGQRIVINHIGSLFTIFFAPTLRSGQVDKNVISNYNDVLNCDLKKFAGFFRGMLRDGVYLAPSQFEANFISAKHILKDIKNTLSAAKKVLRSL</sequence>
<dbReference type="HAMAP" id="MF_00375">
    <property type="entry name" value="HemL_aminotrans_3"/>
    <property type="match status" value="1"/>
</dbReference>
<evidence type="ECO:0000256" key="7">
    <source>
        <dbReference type="HAMAP-Rule" id="MF_00375"/>
    </source>
</evidence>
<dbReference type="UniPathway" id="UPA00251">
    <property type="reaction ID" value="UER00317"/>
</dbReference>
<dbReference type="FunFam" id="3.40.640.10:FF:000021">
    <property type="entry name" value="Glutamate-1-semialdehyde 2,1-aminomutase"/>
    <property type="match status" value="1"/>
</dbReference>
<evidence type="ECO:0000313" key="8">
    <source>
        <dbReference type="EMBL" id="PIQ89514.1"/>
    </source>
</evidence>
<organism evidence="8 9">
    <name type="scientific">Candidatus Ghiorseimicrobium undicola</name>
    <dbReference type="NCBI Taxonomy" id="1974746"/>
    <lineage>
        <taxon>Bacteria</taxon>
        <taxon>Pseudomonadati</taxon>
        <taxon>Candidatus Omnitrophota</taxon>
        <taxon>Candidatus Ghiorseimicrobium</taxon>
    </lineage>
</organism>
<dbReference type="InterPro" id="IPR015424">
    <property type="entry name" value="PyrdxlP-dep_Trfase"/>
</dbReference>
<proteinExistence type="inferred from homology"/>
<keyword evidence="7" id="KW-0963">Cytoplasm</keyword>
<dbReference type="Proteomes" id="UP000229641">
    <property type="component" value="Unassembled WGS sequence"/>
</dbReference>
<dbReference type="NCBIfam" id="TIGR00713">
    <property type="entry name" value="hemL"/>
    <property type="match status" value="1"/>
</dbReference>
<evidence type="ECO:0000256" key="6">
    <source>
        <dbReference type="ARBA" id="ARBA00023244"/>
    </source>
</evidence>
<dbReference type="SUPFAM" id="SSF53383">
    <property type="entry name" value="PLP-dependent transferases"/>
    <property type="match status" value="1"/>
</dbReference>
<comment type="cofactor">
    <cofactor evidence="1 7">
        <name>pyridoxal 5'-phosphate</name>
        <dbReference type="ChEBI" id="CHEBI:597326"/>
    </cofactor>
</comment>
<comment type="subcellular location">
    <subcellularLocation>
        <location evidence="7">Cytoplasm</location>
    </subcellularLocation>
</comment>
<dbReference type="InterPro" id="IPR005814">
    <property type="entry name" value="Aminotrans_3"/>
</dbReference>
<dbReference type="GO" id="GO:0005737">
    <property type="term" value="C:cytoplasm"/>
    <property type="evidence" value="ECO:0007669"/>
    <property type="project" value="UniProtKB-SubCell"/>
</dbReference>
<reference evidence="8 9" key="1">
    <citation type="submission" date="2017-09" db="EMBL/GenBank/DDBJ databases">
        <title>Depth-based differentiation of microbial function through sediment-hosted aquifers and enrichment of novel symbionts in the deep terrestrial subsurface.</title>
        <authorList>
            <person name="Probst A.J."/>
            <person name="Ladd B."/>
            <person name="Jarett J.K."/>
            <person name="Geller-Mcgrath D.E."/>
            <person name="Sieber C.M."/>
            <person name="Emerson J.B."/>
            <person name="Anantharaman K."/>
            <person name="Thomas B.C."/>
            <person name="Malmstrom R."/>
            <person name="Stieglmeier M."/>
            <person name="Klingl A."/>
            <person name="Woyke T."/>
            <person name="Ryan C.M."/>
            <person name="Banfield J.F."/>
        </authorList>
    </citation>
    <scope>NUCLEOTIDE SEQUENCE [LARGE SCALE GENOMIC DNA]</scope>
    <source>
        <strain evidence="8">CG11_big_fil_rev_8_21_14_0_20_42_13</strain>
    </source>
</reference>
<dbReference type="EC" id="5.4.3.8" evidence="7"/>
<accession>A0A2H0M0R5</accession>
<dbReference type="PROSITE" id="PS00600">
    <property type="entry name" value="AA_TRANSFER_CLASS_3"/>
    <property type="match status" value="1"/>
</dbReference>
<dbReference type="InterPro" id="IPR015421">
    <property type="entry name" value="PyrdxlP-dep_Trfase_major"/>
</dbReference>
<comment type="catalytic activity">
    <reaction evidence="7">
        <text>(S)-4-amino-5-oxopentanoate = 5-aminolevulinate</text>
        <dbReference type="Rhea" id="RHEA:14265"/>
        <dbReference type="ChEBI" id="CHEBI:57501"/>
        <dbReference type="ChEBI" id="CHEBI:356416"/>
        <dbReference type="EC" id="5.4.3.8"/>
    </reaction>
</comment>
<dbReference type="EMBL" id="PCWA01000035">
    <property type="protein sequence ID" value="PIQ89514.1"/>
    <property type="molecule type" value="Genomic_DNA"/>
</dbReference>
<dbReference type="PANTHER" id="PTHR43713">
    <property type="entry name" value="GLUTAMATE-1-SEMIALDEHYDE 2,1-AMINOMUTASE"/>
    <property type="match status" value="1"/>
</dbReference>
<comment type="subunit">
    <text evidence="7">Homodimer.</text>
</comment>
<comment type="caution">
    <text evidence="8">The sequence shown here is derived from an EMBL/GenBank/DDBJ whole genome shotgun (WGS) entry which is preliminary data.</text>
</comment>
<dbReference type="InterPro" id="IPR004639">
    <property type="entry name" value="4pyrrol_synth_GluAld_NH2Trfase"/>
</dbReference>
<evidence type="ECO:0000256" key="1">
    <source>
        <dbReference type="ARBA" id="ARBA00001933"/>
    </source>
</evidence>
<dbReference type="Gene3D" id="3.90.1150.10">
    <property type="entry name" value="Aspartate Aminotransferase, domain 1"/>
    <property type="match status" value="1"/>
</dbReference>
<dbReference type="Pfam" id="PF00202">
    <property type="entry name" value="Aminotran_3"/>
    <property type="match status" value="1"/>
</dbReference>
<comment type="similarity">
    <text evidence="3 7">Belongs to the class-III pyridoxal-phosphate-dependent aminotransferase family. HemL subfamily.</text>
</comment>